<protein>
    <submittedName>
        <fullName evidence="3">SPERT protein</fullName>
    </submittedName>
</protein>
<evidence type="ECO:0000256" key="1">
    <source>
        <dbReference type="SAM" id="Coils"/>
    </source>
</evidence>
<feature type="non-terminal residue" evidence="3">
    <location>
        <position position="1"/>
    </location>
</feature>
<name>A0A7L2WFL6_PANHA</name>
<evidence type="ECO:0000256" key="2">
    <source>
        <dbReference type="SAM" id="MobiDB-lite"/>
    </source>
</evidence>
<organism evidence="3 4">
    <name type="scientific">Pandion haliaetus</name>
    <name type="common">Osprey</name>
    <name type="synonym">Falco haliaetus</name>
    <dbReference type="NCBI Taxonomy" id="56262"/>
    <lineage>
        <taxon>Eukaryota</taxon>
        <taxon>Metazoa</taxon>
        <taxon>Chordata</taxon>
        <taxon>Craniata</taxon>
        <taxon>Vertebrata</taxon>
        <taxon>Euteleostomi</taxon>
        <taxon>Archelosauria</taxon>
        <taxon>Archosauria</taxon>
        <taxon>Dinosauria</taxon>
        <taxon>Saurischia</taxon>
        <taxon>Theropoda</taxon>
        <taxon>Coelurosauria</taxon>
        <taxon>Aves</taxon>
        <taxon>Neognathae</taxon>
        <taxon>Neoaves</taxon>
        <taxon>Telluraves</taxon>
        <taxon>Accipitrimorphae</taxon>
        <taxon>Accipitriformes</taxon>
        <taxon>Pandionidae</taxon>
        <taxon>Pandion</taxon>
    </lineage>
</organism>
<proteinExistence type="predicted"/>
<feature type="non-terminal residue" evidence="3">
    <location>
        <position position="340"/>
    </location>
</feature>
<keyword evidence="4" id="KW-1185">Reference proteome</keyword>
<sequence length="340" mass="39343">AMSAFDLMNQSMQCAEPEIEYITPRMKQPEIEYIAPQMKLRDEMFVFIDGKGVNEIYCQPPFASHRKLFSKKAQNEWSIWEENRVLWEENQVLRIENRMLWEENKALQCLQSQNKAVQVIYTDAIQQSLQKENKRFPFFQERNIGFQVSPGNRALQAVQEKNRVLEDFQQENETVPIIWKGQEAITVHEESKDASSDLQKDADTITAVEEGNPGPAAQQEHETRKISTTPTQNKIKSAPSTQGEHEILWALQDLYELLHVFLKVNHLLGEKQSCHILYDVNRSFQEDYNKLKLQLNAVKNTVSDITAQMEMLEKELIAITSPMYEAAGQKLATEHQLGEM</sequence>
<feature type="compositionally biased region" description="Polar residues" evidence="2">
    <location>
        <begin position="226"/>
        <end position="239"/>
    </location>
</feature>
<gene>
    <name evidence="3" type="primary">Spert</name>
    <name evidence="3" type="ORF">PANHAL_R09086</name>
</gene>
<dbReference type="Proteomes" id="UP000580171">
    <property type="component" value="Unassembled WGS sequence"/>
</dbReference>
<dbReference type="AlphaFoldDB" id="A0A7L2WFL6"/>
<keyword evidence="1" id="KW-0175">Coiled coil</keyword>
<dbReference type="EMBL" id="VYZV01018536">
    <property type="protein sequence ID" value="NXS69650.1"/>
    <property type="molecule type" value="Genomic_DNA"/>
</dbReference>
<dbReference type="OrthoDB" id="9025135at2759"/>
<evidence type="ECO:0000313" key="4">
    <source>
        <dbReference type="Proteomes" id="UP000580171"/>
    </source>
</evidence>
<dbReference type="PANTHER" id="PTHR21533:SF17">
    <property type="entry name" value="PROTEIN CHIBBY HOMOLOG 3"/>
    <property type="match status" value="1"/>
</dbReference>
<accession>A0A7L2WFL6</accession>
<comment type="caution">
    <text evidence="3">The sequence shown here is derived from an EMBL/GenBank/DDBJ whole genome shotgun (WGS) entry which is preliminary data.</text>
</comment>
<reference evidence="3 4" key="1">
    <citation type="submission" date="2019-09" db="EMBL/GenBank/DDBJ databases">
        <title>Bird 10,000 Genomes (B10K) Project - Family phase.</title>
        <authorList>
            <person name="Zhang G."/>
        </authorList>
    </citation>
    <scope>NUCLEOTIDE SEQUENCE [LARGE SCALE GENOMIC DNA]</scope>
    <source>
        <strain evidence="3">B10K-DU-012-58</strain>
        <tissue evidence="3">Muscle</tissue>
    </source>
</reference>
<dbReference type="PANTHER" id="PTHR21533">
    <property type="entry name" value="LEUCINE-RICH PROTEIN"/>
    <property type="match status" value="1"/>
</dbReference>
<feature type="region of interest" description="Disordered" evidence="2">
    <location>
        <begin position="210"/>
        <end position="239"/>
    </location>
</feature>
<evidence type="ECO:0000313" key="3">
    <source>
        <dbReference type="EMBL" id="NXS69650.1"/>
    </source>
</evidence>
<feature type="coiled-coil region" evidence="1">
    <location>
        <begin position="281"/>
        <end position="315"/>
    </location>
</feature>